<dbReference type="SUPFAM" id="SSF48230">
    <property type="entry name" value="Chondroitin AC/alginate lyase"/>
    <property type="match status" value="1"/>
</dbReference>
<evidence type="ECO:0000313" key="3">
    <source>
        <dbReference type="EMBL" id="TIC70876.1"/>
    </source>
</evidence>
<feature type="transmembrane region" description="Helical" evidence="2">
    <location>
        <begin position="64"/>
        <end position="85"/>
    </location>
</feature>
<keyword evidence="2" id="KW-1133">Transmembrane helix</keyword>
<evidence type="ECO:0000256" key="2">
    <source>
        <dbReference type="SAM" id="Phobius"/>
    </source>
</evidence>
<keyword evidence="2" id="KW-0812">Transmembrane</keyword>
<feature type="compositionally biased region" description="Basic and acidic residues" evidence="1">
    <location>
        <begin position="278"/>
        <end position="287"/>
    </location>
</feature>
<feature type="region of interest" description="Disordered" evidence="1">
    <location>
        <begin position="157"/>
        <end position="178"/>
    </location>
</feature>
<evidence type="ECO:0000313" key="4">
    <source>
        <dbReference type="Proteomes" id="UP000305362"/>
    </source>
</evidence>
<reference evidence="3 4" key="1">
    <citation type="submission" date="2019-03" db="EMBL/GenBank/DDBJ databases">
        <title>Sequencing 25 genomes of Wallemia mellicola.</title>
        <authorList>
            <person name="Gostincar C."/>
        </authorList>
    </citation>
    <scope>NUCLEOTIDE SEQUENCE [LARGE SCALE GENOMIC DNA]</scope>
    <source>
        <strain evidence="3 4">EXF-1277</strain>
    </source>
</reference>
<dbReference type="EMBL" id="SPRV01000005">
    <property type="protein sequence ID" value="TIC70876.1"/>
    <property type="molecule type" value="Genomic_DNA"/>
</dbReference>
<organism evidence="3 4">
    <name type="scientific">Wallemia mellicola</name>
    <dbReference type="NCBI Taxonomy" id="1708541"/>
    <lineage>
        <taxon>Eukaryota</taxon>
        <taxon>Fungi</taxon>
        <taxon>Dikarya</taxon>
        <taxon>Basidiomycota</taxon>
        <taxon>Wallemiomycotina</taxon>
        <taxon>Wallemiomycetes</taxon>
        <taxon>Wallemiales</taxon>
        <taxon>Wallemiaceae</taxon>
        <taxon>Wallemia</taxon>
    </lineage>
</organism>
<feature type="region of interest" description="Disordered" evidence="1">
    <location>
        <begin position="278"/>
        <end position="297"/>
    </location>
</feature>
<dbReference type="AlphaFoldDB" id="A0AB74KH73"/>
<feature type="region of interest" description="Disordered" evidence="1">
    <location>
        <begin position="743"/>
        <end position="775"/>
    </location>
</feature>
<dbReference type="Gene3D" id="2.70.98.70">
    <property type="match status" value="1"/>
</dbReference>
<evidence type="ECO:0008006" key="5">
    <source>
        <dbReference type="Google" id="ProtNLM"/>
    </source>
</evidence>
<protein>
    <recommendedName>
        <fullName evidence="5">Heparinase II/III family protein</fullName>
    </recommendedName>
</protein>
<dbReference type="Gene3D" id="1.50.10.100">
    <property type="entry name" value="Chondroitin AC/alginate lyase"/>
    <property type="match status" value="1"/>
</dbReference>
<evidence type="ECO:0000256" key="1">
    <source>
        <dbReference type="SAM" id="MobiDB-lite"/>
    </source>
</evidence>
<keyword evidence="2" id="KW-0472">Membrane</keyword>
<dbReference type="PANTHER" id="PTHR38045">
    <property type="entry name" value="CHROMOSOME 1, WHOLE GENOME SHOTGUN SEQUENCE"/>
    <property type="match status" value="1"/>
</dbReference>
<sequence>MSAPYYESAHQTSQTGLNAPYRDEPGFEMNNSQPYGSGDGFKYANAGSQQFTNNYRPWYKKKRFLLGIPAVIAAIIIACVVGGVVGTRDSGESNKNARNAAPPSASDAASAKLSAGRYTNQLADGTFSDQVPIYGTGKTDTKLYAPPTVLTDQDDKLNLPACNENPPSVTGDGIPVTTDRPRIGGVPGRWDCLHDYVNADSYMKSWNETIFQQADHFLNTPAPAWIPDGGLTGSGVLDQAREVQQAVKAFAYAFRITNNEEYKNAVWDRLKVVAGERPTEAGHDDASRTYGSGTSGDNNNWNPDHFLDTAEFMNSYAIAYDWLYDTWSQEEKDWIRETVIKYGLEKSKASNNYWWRNEQGNWNCVCNGAMINTALALSGDDHSGIVKQILNEALDNARQNCVNGAREDGTWTETSDYWYFGTTGWSLATASLISSTGNSQGMLDSNPNFYKTADFHIYNYGNTFKFNYGDHGPNKFTATANALMLLGREVNKPEYQLYQRDREDAADVFNMLWYNPRVAGAWWNKIPLDRYFPAQASQWASFRSSWTDHNGLFAAIKAGNTEGHQTHGDLDVGDFVIDALGQRWAGELGSANYLGDKYFNSEDQDSNRWKWYRKATEGQNVLLMNNQNAVASVDSTVKFDTTNTTQGATLDIDLDDESTGYFTADLTKTYDNNSVKRGLRLFNKRRQVLLQDDINTDSANFQWRMQTNATITLNGASADLELGGEKMTVRIVHPEEADLKFGQEKAEHDPTPNPDLPNNGQGEDADIENIGPNRQQTNVLTIDLTPGQYRLQVSFEPQWDGMSSDDFQTPKDIPIDDWSLTSHNE</sequence>
<dbReference type="InterPro" id="IPR008929">
    <property type="entry name" value="Chondroitin_lyas"/>
</dbReference>
<feature type="region of interest" description="Disordered" evidence="1">
    <location>
        <begin position="88"/>
        <end position="112"/>
    </location>
</feature>
<gene>
    <name evidence="3" type="ORF">E3Q03_00776</name>
</gene>
<dbReference type="Proteomes" id="UP000305362">
    <property type="component" value="Unassembled WGS sequence"/>
</dbReference>
<proteinExistence type="predicted"/>
<accession>A0AB74KH73</accession>
<comment type="caution">
    <text evidence="3">The sequence shown here is derived from an EMBL/GenBank/DDBJ whole genome shotgun (WGS) entry which is preliminary data.</text>
</comment>
<name>A0AB74KH73_9BASI</name>
<dbReference type="PANTHER" id="PTHR38045:SF1">
    <property type="entry name" value="HEPARINASE II_III-LIKE PROTEIN"/>
    <property type="match status" value="1"/>
</dbReference>
<feature type="region of interest" description="Disordered" evidence="1">
    <location>
        <begin position="795"/>
        <end position="825"/>
    </location>
</feature>
<feature type="compositionally biased region" description="Low complexity" evidence="1">
    <location>
        <begin position="93"/>
        <end position="112"/>
    </location>
</feature>